<sequence>MAIIDPAFVQGAAAFARQVASETVSSVINSATDSSSVVSSSSAPAPSPTAPSPPASTTDSPANSATNNPNQPQNTGQSSPLLFFVALGFGVVFTNLWIIVGVKYCFRYNARNRQMRLNEDGEPINLENMPRPHRRRREKKLMTMEEVNEKFPMLKYKNWVAGRAHEGLPTQGGVSTPPSRANSVRSVDGVVPELPPKEHESTEDRPATAATAKDSHRDSTSANQLDRIPTAADVQPATTTAQPAVALPKVTTRTSSFDEDDDDHIDAALPPEMMDAPGDTCAICIDSLEDDDDVRGLTCGHAFHAVCLDPWLTSRRACCPLCKADYYVPKPRPQPGEGGDGTTGVIQVTLNENGRNRMPSRPQNSWFGLRGNGRFFPSRNRTTTNSDNAATVQGTPAEQPAGQEAAAQQAPTQQATPERRGGLFSRGHRHRQADAGAAPAASTSPEVHTQPSSNSGGMLGGITSRLPGFRSNQTQQQVQEPEQVASNTGPEATNAQPTPSQLEAGVR</sequence>
<dbReference type="GO" id="GO:0005737">
    <property type="term" value="C:cytoplasm"/>
    <property type="evidence" value="ECO:0007669"/>
    <property type="project" value="TreeGrafter"/>
</dbReference>
<keyword evidence="6" id="KW-1185">Reference proteome</keyword>
<dbReference type="Pfam" id="PF13639">
    <property type="entry name" value="zf-RING_2"/>
    <property type="match status" value="1"/>
</dbReference>
<feature type="compositionally biased region" description="Pro residues" evidence="2">
    <location>
        <begin position="45"/>
        <end position="54"/>
    </location>
</feature>
<feature type="compositionally biased region" description="Low complexity" evidence="2">
    <location>
        <begin position="55"/>
        <end position="75"/>
    </location>
</feature>
<comment type="caution">
    <text evidence="5">The sequence shown here is derived from an EMBL/GenBank/DDBJ whole genome shotgun (WGS) entry which is preliminary data.</text>
</comment>
<gene>
    <name evidence="5" type="ORF">E0L32_010125</name>
</gene>
<evidence type="ECO:0000313" key="6">
    <source>
        <dbReference type="Proteomes" id="UP000319257"/>
    </source>
</evidence>
<dbReference type="OrthoDB" id="8062037at2759"/>
<keyword evidence="3" id="KW-0472">Membrane</keyword>
<dbReference type="PANTHER" id="PTHR22765">
    <property type="entry name" value="RING FINGER AND PROTEASE ASSOCIATED DOMAIN-CONTAINING"/>
    <property type="match status" value="1"/>
</dbReference>
<protein>
    <recommendedName>
        <fullName evidence="4">RING-type domain-containing protein</fullName>
    </recommendedName>
</protein>
<dbReference type="GO" id="GO:0008270">
    <property type="term" value="F:zinc ion binding"/>
    <property type="evidence" value="ECO:0007669"/>
    <property type="project" value="UniProtKB-KW"/>
</dbReference>
<evidence type="ECO:0000256" key="3">
    <source>
        <dbReference type="SAM" id="Phobius"/>
    </source>
</evidence>
<feature type="compositionally biased region" description="Basic and acidic residues" evidence="2">
    <location>
        <begin position="195"/>
        <end position="206"/>
    </location>
</feature>
<feature type="region of interest" description="Disordered" evidence="2">
    <location>
        <begin position="352"/>
        <end position="507"/>
    </location>
</feature>
<dbReference type="SUPFAM" id="SSF57850">
    <property type="entry name" value="RING/U-box"/>
    <property type="match status" value="1"/>
</dbReference>
<evidence type="ECO:0000259" key="4">
    <source>
        <dbReference type="PROSITE" id="PS50089"/>
    </source>
</evidence>
<dbReference type="GeneID" id="41977572"/>
<feature type="compositionally biased region" description="Low complexity" evidence="2">
    <location>
        <begin position="395"/>
        <end position="416"/>
    </location>
</feature>
<dbReference type="PROSITE" id="PS50089">
    <property type="entry name" value="ZF_RING_2"/>
    <property type="match status" value="1"/>
</dbReference>
<feature type="compositionally biased region" description="Polar residues" evidence="2">
    <location>
        <begin position="485"/>
        <end position="501"/>
    </location>
</feature>
<proteinExistence type="predicted"/>
<organism evidence="5 6">
    <name type="scientific">Thyridium curvatum</name>
    <dbReference type="NCBI Taxonomy" id="1093900"/>
    <lineage>
        <taxon>Eukaryota</taxon>
        <taxon>Fungi</taxon>
        <taxon>Dikarya</taxon>
        <taxon>Ascomycota</taxon>
        <taxon>Pezizomycotina</taxon>
        <taxon>Sordariomycetes</taxon>
        <taxon>Sordariomycetidae</taxon>
        <taxon>Thyridiales</taxon>
        <taxon>Thyridiaceae</taxon>
        <taxon>Thyridium</taxon>
    </lineage>
</organism>
<feature type="compositionally biased region" description="Low complexity" evidence="2">
    <location>
        <begin position="34"/>
        <end position="44"/>
    </location>
</feature>
<dbReference type="SMART" id="SM00184">
    <property type="entry name" value="RING"/>
    <property type="match status" value="1"/>
</dbReference>
<evidence type="ECO:0000256" key="1">
    <source>
        <dbReference type="PROSITE-ProRule" id="PRU00175"/>
    </source>
</evidence>
<feature type="compositionally biased region" description="Polar residues" evidence="2">
    <location>
        <begin position="379"/>
        <end position="394"/>
    </location>
</feature>
<dbReference type="Gene3D" id="3.30.40.10">
    <property type="entry name" value="Zinc/RING finger domain, C3HC4 (zinc finger)"/>
    <property type="match status" value="1"/>
</dbReference>
<dbReference type="GO" id="GO:0061630">
    <property type="term" value="F:ubiquitin protein ligase activity"/>
    <property type="evidence" value="ECO:0007669"/>
    <property type="project" value="TreeGrafter"/>
</dbReference>
<dbReference type="CDD" id="cd16473">
    <property type="entry name" value="RING-H2_RNF103"/>
    <property type="match status" value="1"/>
</dbReference>
<name>A0A507AFN2_9PEZI</name>
<feature type="compositionally biased region" description="Low complexity" evidence="2">
    <location>
        <begin position="473"/>
        <end position="484"/>
    </location>
</feature>
<feature type="compositionally biased region" description="Polar residues" evidence="2">
    <location>
        <begin position="172"/>
        <end position="185"/>
    </location>
</feature>
<dbReference type="EMBL" id="SKBQ01000079">
    <property type="protein sequence ID" value="TPX08395.1"/>
    <property type="molecule type" value="Genomic_DNA"/>
</dbReference>
<accession>A0A507AFN2</accession>
<keyword evidence="1" id="KW-0479">Metal-binding</keyword>
<dbReference type="GO" id="GO:0006511">
    <property type="term" value="P:ubiquitin-dependent protein catabolic process"/>
    <property type="evidence" value="ECO:0007669"/>
    <property type="project" value="TreeGrafter"/>
</dbReference>
<evidence type="ECO:0000256" key="2">
    <source>
        <dbReference type="SAM" id="MobiDB-lite"/>
    </source>
</evidence>
<feature type="domain" description="RING-type" evidence="4">
    <location>
        <begin position="281"/>
        <end position="323"/>
    </location>
</feature>
<dbReference type="Proteomes" id="UP000319257">
    <property type="component" value="Unassembled WGS sequence"/>
</dbReference>
<feature type="region of interest" description="Disordered" evidence="2">
    <location>
        <begin position="34"/>
        <end position="75"/>
    </location>
</feature>
<dbReference type="InterPro" id="IPR001841">
    <property type="entry name" value="Znf_RING"/>
</dbReference>
<reference evidence="5 6" key="1">
    <citation type="submission" date="2019-06" db="EMBL/GenBank/DDBJ databases">
        <title>Draft genome sequence of the filamentous fungus Phialemoniopsis curvata isolated from diesel fuel.</title>
        <authorList>
            <person name="Varaljay V.A."/>
            <person name="Lyon W.J."/>
            <person name="Crouch A.L."/>
            <person name="Drake C.E."/>
            <person name="Hollomon J.M."/>
            <person name="Nadeau L.J."/>
            <person name="Nunn H.S."/>
            <person name="Stevenson B.S."/>
            <person name="Bojanowski C.L."/>
            <person name="Crookes-Goodson W.J."/>
        </authorList>
    </citation>
    <scope>NUCLEOTIDE SEQUENCE [LARGE SCALE GENOMIC DNA]</scope>
    <source>
        <strain evidence="5 6">D216</strain>
    </source>
</reference>
<keyword evidence="1" id="KW-0863">Zinc-finger</keyword>
<dbReference type="RefSeq" id="XP_030990106.1">
    <property type="nucleotide sequence ID" value="XM_031132709.1"/>
</dbReference>
<dbReference type="InParanoid" id="A0A507AFN2"/>
<keyword evidence="3" id="KW-0812">Transmembrane</keyword>
<feature type="region of interest" description="Disordered" evidence="2">
    <location>
        <begin position="167"/>
        <end position="241"/>
    </location>
</feature>
<keyword evidence="1" id="KW-0862">Zinc</keyword>
<feature type="compositionally biased region" description="Low complexity" evidence="2">
    <location>
        <begin position="229"/>
        <end position="241"/>
    </location>
</feature>
<dbReference type="STRING" id="1093900.A0A507AFN2"/>
<dbReference type="AlphaFoldDB" id="A0A507AFN2"/>
<evidence type="ECO:0000313" key="5">
    <source>
        <dbReference type="EMBL" id="TPX08395.1"/>
    </source>
</evidence>
<feature type="transmembrane region" description="Helical" evidence="3">
    <location>
        <begin position="81"/>
        <end position="106"/>
    </location>
</feature>
<dbReference type="InterPro" id="IPR051826">
    <property type="entry name" value="E3_ubiquitin-ligase_domain"/>
</dbReference>
<feature type="compositionally biased region" description="Polar residues" evidence="2">
    <location>
        <begin position="442"/>
        <end position="456"/>
    </location>
</feature>
<dbReference type="FunFam" id="3.30.40.10:FF:000539">
    <property type="entry name" value="Ring finger domain protein"/>
    <property type="match status" value="1"/>
</dbReference>
<dbReference type="PANTHER" id="PTHR22765:SF434">
    <property type="entry name" value="GB|AAD18119.1-RELATED"/>
    <property type="match status" value="1"/>
</dbReference>
<dbReference type="InterPro" id="IPR013083">
    <property type="entry name" value="Znf_RING/FYVE/PHD"/>
</dbReference>
<keyword evidence="3" id="KW-1133">Transmembrane helix</keyword>